<dbReference type="Proteomes" id="UP000001935">
    <property type="component" value="Chromosome"/>
</dbReference>
<evidence type="ECO:0000313" key="2">
    <source>
        <dbReference type="EMBL" id="ABC81498.1"/>
    </source>
</evidence>
<evidence type="ECO:0000313" key="3">
    <source>
        <dbReference type="Proteomes" id="UP000001935"/>
    </source>
</evidence>
<reference evidence="2 3" key="1">
    <citation type="submission" date="2006-01" db="EMBL/GenBank/DDBJ databases">
        <title>Complete sequence of Anaeromyxobacter dehalogenans 2CP-C.</title>
        <authorList>
            <consortium name="US DOE Joint Genome Institute"/>
            <person name="Copeland A."/>
            <person name="Lucas S."/>
            <person name="Lapidus A."/>
            <person name="Barry K."/>
            <person name="Detter J.C."/>
            <person name="Glavina T."/>
            <person name="Hammon N."/>
            <person name="Israni S."/>
            <person name="Pitluck S."/>
            <person name="Brettin T."/>
            <person name="Bruce D."/>
            <person name="Han C."/>
            <person name="Tapia R."/>
            <person name="Gilna P."/>
            <person name="Kiss H."/>
            <person name="Schmutz J."/>
            <person name="Larimer F."/>
            <person name="Land M."/>
            <person name="Kyrpides N."/>
            <person name="Anderson I."/>
            <person name="Sanford R.A."/>
            <person name="Ritalahti K.M."/>
            <person name="Thomas H.S."/>
            <person name="Kirby J.R."/>
            <person name="Zhulin I.B."/>
            <person name="Loeffler F.E."/>
            <person name="Richardson P."/>
        </authorList>
    </citation>
    <scope>NUCLEOTIDE SEQUENCE [LARGE SCALE GENOMIC DNA]</scope>
    <source>
        <strain evidence="2 3">2CP-C</strain>
    </source>
</reference>
<sequence>MIVCPVCDHPQALGSECEVCGKRLALHGVAGDEVPPLDGLEPTLFAAVQAQDDSVPGLEPTRVGEEAFPPLPPPPPDGLAEALEPTRAAPVEVDVAPAPDVERTGAELPDAERTPLPAFVTCRYCRTPAMPGERLCGRCGMRLPLAGGAPVEAGPAGWRCGCGAWVVTSGSCPACGARAPVTAG</sequence>
<accession>Q2IIM0</accession>
<name>Q2IIM0_ANADE</name>
<dbReference type="SUPFAM" id="SSF57770">
    <property type="entry name" value="Methionyl-tRNA synthetase (MetRS), Zn-domain"/>
    <property type="match status" value="1"/>
</dbReference>
<dbReference type="InterPro" id="IPR029038">
    <property type="entry name" value="MetRS_Zn"/>
</dbReference>
<dbReference type="EMBL" id="CP000251">
    <property type="protein sequence ID" value="ABC81498.1"/>
    <property type="molecule type" value="Genomic_DNA"/>
</dbReference>
<protein>
    <submittedName>
        <fullName evidence="2">Uncharacterized protein</fullName>
    </submittedName>
</protein>
<dbReference type="HOGENOM" id="CLU_1493227_0_0_7"/>
<dbReference type="KEGG" id="ade:Adeh_1725"/>
<dbReference type="RefSeq" id="WP_011420781.1">
    <property type="nucleotide sequence ID" value="NC_007760.1"/>
</dbReference>
<dbReference type="OrthoDB" id="5381638at2"/>
<dbReference type="AlphaFoldDB" id="Q2IIM0"/>
<organism evidence="2 3">
    <name type="scientific">Anaeromyxobacter dehalogenans (strain 2CP-C)</name>
    <dbReference type="NCBI Taxonomy" id="290397"/>
    <lineage>
        <taxon>Bacteria</taxon>
        <taxon>Pseudomonadati</taxon>
        <taxon>Myxococcota</taxon>
        <taxon>Myxococcia</taxon>
        <taxon>Myxococcales</taxon>
        <taxon>Cystobacterineae</taxon>
        <taxon>Anaeromyxobacteraceae</taxon>
        <taxon>Anaeromyxobacter</taxon>
    </lineage>
</organism>
<proteinExistence type="predicted"/>
<dbReference type="STRING" id="290397.Adeh_1725"/>
<feature type="region of interest" description="Disordered" evidence="1">
    <location>
        <begin position="55"/>
        <end position="82"/>
    </location>
</feature>
<evidence type="ECO:0000256" key="1">
    <source>
        <dbReference type="SAM" id="MobiDB-lite"/>
    </source>
</evidence>
<gene>
    <name evidence="2" type="ordered locus">Adeh_1725</name>
</gene>